<dbReference type="InterPro" id="IPR039424">
    <property type="entry name" value="SBP_5"/>
</dbReference>
<dbReference type="STRING" id="1108595.BKX93_03985"/>
<dbReference type="PANTHER" id="PTHR30290">
    <property type="entry name" value="PERIPLASMIC BINDING COMPONENT OF ABC TRANSPORTER"/>
    <property type="match status" value="1"/>
</dbReference>
<dbReference type="Gene3D" id="3.10.105.10">
    <property type="entry name" value="Dipeptide-binding Protein, Domain 3"/>
    <property type="match status" value="1"/>
</dbReference>
<keyword evidence="3" id="KW-0813">Transport</keyword>
<dbReference type="GeneID" id="68840368"/>
<feature type="chain" id="PRO_5009442966" evidence="5">
    <location>
        <begin position="23"/>
        <end position="598"/>
    </location>
</feature>
<dbReference type="PANTHER" id="PTHR30290:SF10">
    <property type="entry name" value="PERIPLASMIC OLIGOPEPTIDE-BINDING PROTEIN-RELATED"/>
    <property type="match status" value="1"/>
</dbReference>
<dbReference type="EMBL" id="CP017707">
    <property type="protein sequence ID" value="AOZ49241.1"/>
    <property type="molecule type" value="Genomic_DNA"/>
</dbReference>
<name>A0A1D9LDA2_9NEIS</name>
<dbReference type="GO" id="GO:0015833">
    <property type="term" value="P:peptide transport"/>
    <property type="evidence" value="ECO:0007669"/>
    <property type="project" value="TreeGrafter"/>
</dbReference>
<feature type="domain" description="Solute-binding protein family 5" evidence="6">
    <location>
        <begin position="72"/>
        <end position="511"/>
    </location>
</feature>
<dbReference type="PIRSF" id="PIRSF002741">
    <property type="entry name" value="MppA"/>
    <property type="match status" value="1"/>
</dbReference>
<dbReference type="GO" id="GO:0043190">
    <property type="term" value="C:ATP-binding cassette (ABC) transporter complex"/>
    <property type="evidence" value="ECO:0007669"/>
    <property type="project" value="InterPro"/>
</dbReference>
<organism evidence="7 8">
    <name type="scientific">Chromobacterium vaccinii</name>
    <dbReference type="NCBI Taxonomy" id="1108595"/>
    <lineage>
        <taxon>Bacteria</taxon>
        <taxon>Pseudomonadati</taxon>
        <taxon>Pseudomonadota</taxon>
        <taxon>Betaproteobacteria</taxon>
        <taxon>Neisseriales</taxon>
        <taxon>Chromobacteriaceae</taxon>
        <taxon>Chromobacterium</taxon>
    </lineage>
</organism>
<evidence type="ECO:0000259" key="6">
    <source>
        <dbReference type="Pfam" id="PF00496"/>
    </source>
</evidence>
<dbReference type="InterPro" id="IPR000914">
    <property type="entry name" value="SBP_5_dom"/>
</dbReference>
<reference evidence="7 8" key="1">
    <citation type="submission" date="2016-10" db="EMBL/GenBank/DDBJ databases">
        <title>Chromobacterium muskegensis sp. nov., an insecticidal bacterium isolated from Sphagnum bogs.</title>
        <authorList>
            <person name="Sparks M.E."/>
            <person name="Blackburn M.B."/>
            <person name="Gundersen-Rindal D.E."/>
            <person name="Mitchell A."/>
            <person name="Farrar R."/>
            <person name="Kuhar D."/>
        </authorList>
    </citation>
    <scope>NUCLEOTIDE SEQUENCE [LARGE SCALE GENOMIC DNA]</scope>
    <source>
        <strain evidence="7 8">21-1</strain>
    </source>
</reference>
<proteinExistence type="inferred from homology"/>
<dbReference type="Proteomes" id="UP000178776">
    <property type="component" value="Chromosome"/>
</dbReference>
<dbReference type="SUPFAM" id="SSF53850">
    <property type="entry name" value="Periplasmic binding protein-like II"/>
    <property type="match status" value="1"/>
</dbReference>
<dbReference type="Gene3D" id="3.40.190.10">
    <property type="entry name" value="Periplasmic binding protein-like II"/>
    <property type="match status" value="1"/>
</dbReference>
<evidence type="ECO:0000256" key="5">
    <source>
        <dbReference type="SAM" id="SignalP"/>
    </source>
</evidence>
<comment type="similarity">
    <text evidence="2">Belongs to the bacterial solute-binding protein 5 family.</text>
</comment>
<dbReference type="AlphaFoldDB" id="A0A1D9LDA2"/>
<evidence type="ECO:0000256" key="1">
    <source>
        <dbReference type="ARBA" id="ARBA00004196"/>
    </source>
</evidence>
<dbReference type="KEGG" id="cvc:BKX93_03985"/>
<dbReference type="Pfam" id="PF00496">
    <property type="entry name" value="SBP_bac_5"/>
    <property type="match status" value="1"/>
</dbReference>
<gene>
    <name evidence="7" type="ORF">BKX93_03985</name>
</gene>
<sequence>MTHLKWLPMLMLGGSLALSAHAADPNKVLRISFPVPETGFDPGKVNDVYSIGVIENIFEPLLKYDYLARPLKMKPNTAAAMPEVSADGRVYTIRIQPGIYFADDPVFKGKKRELTAEDYAYSFKRFADPVVNSPVSNMMTDWVLGLAEAGKRASKTGKFDYASPIPGIQVLDRYTLRLTLTKTNFIFLYTLAAKQFGAVAREAIEAYSKDTMSHPVGTGPFMLSEWKQGSKIVLLANPGYRKMVFDGEPGGDPRDQEIAREMAGKTLPVVGRVEIRVIEEDQPRWLSFLNKQLDVVAVPKAAMKTALHVMDNDPFQTTLNPVLAKRGIKLSHVLNLDVTYAYFNMLDPVVGGYGKDKIALRRAIALAYPLKQEVVPLLYGNQAVPMQGAVSTGMAGSSPGFRGEVKYDPALGNALLDQFGYKIGPDGYRTLPNGKPLQITQATQASALDKQFNQIWQKTFDSLKIRVNFKVAKWNENLKSAYGHKLQMWSLGGSASMPDGDDTMVELWTDSIASGSNLSAFSRPKFDQLFEASRLLPNGPEREAKFEQMNRVVAAYQPYVLGVTRFTNSLSQGYVLGYKPHPIYTVGGFWRYVDVNRR</sequence>
<evidence type="ECO:0000256" key="2">
    <source>
        <dbReference type="ARBA" id="ARBA00005695"/>
    </source>
</evidence>
<dbReference type="GO" id="GO:0030288">
    <property type="term" value="C:outer membrane-bounded periplasmic space"/>
    <property type="evidence" value="ECO:0007669"/>
    <property type="project" value="UniProtKB-ARBA"/>
</dbReference>
<dbReference type="GO" id="GO:1904680">
    <property type="term" value="F:peptide transmembrane transporter activity"/>
    <property type="evidence" value="ECO:0007669"/>
    <property type="project" value="TreeGrafter"/>
</dbReference>
<evidence type="ECO:0000313" key="8">
    <source>
        <dbReference type="Proteomes" id="UP000178776"/>
    </source>
</evidence>
<comment type="subcellular location">
    <subcellularLocation>
        <location evidence="1">Cell envelope</location>
    </subcellularLocation>
</comment>
<evidence type="ECO:0000256" key="4">
    <source>
        <dbReference type="ARBA" id="ARBA00022729"/>
    </source>
</evidence>
<keyword evidence="4 5" id="KW-0732">Signal</keyword>
<dbReference type="CDD" id="cd08505">
    <property type="entry name" value="PBP2_NikA_DppA_OppA_like_18"/>
    <property type="match status" value="1"/>
</dbReference>
<dbReference type="RefSeq" id="WP_046166578.1">
    <property type="nucleotide sequence ID" value="NZ_CP017707.1"/>
</dbReference>
<dbReference type="InterPro" id="IPR030678">
    <property type="entry name" value="Peptide/Ni-bd"/>
</dbReference>
<protein>
    <submittedName>
        <fullName evidence="7">ABC transporter substrate-binding protein</fullName>
    </submittedName>
</protein>
<evidence type="ECO:0000256" key="3">
    <source>
        <dbReference type="ARBA" id="ARBA00022448"/>
    </source>
</evidence>
<accession>A0A1D9LDA2</accession>
<feature type="signal peptide" evidence="5">
    <location>
        <begin position="1"/>
        <end position="22"/>
    </location>
</feature>
<evidence type="ECO:0000313" key="7">
    <source>
        <dbReference type="EMBL" id="AOZ49241.1"/>
    </source>
</evidence>